<keyword evidence="5 9" id="KW-0408">Iron</keyword>
<dbReference type="eggNOG" id="COG1468">
    <property type="taxonomic scope" value="Bacteria"/>
</dbReference>
<keyword evidence="8 9" id="KW-0464">Manganese</keyword>
<evidence type="ECO:0000259" key="10">
    <source>
        <dbReference type="Pfam" id="PF01930"/>
    </source>
</evidence>
<gene>
    <name evidence="11" type="primary">cas4</name>
    <name evidence="11" type="ordered locus">HTH_1246</name>
</gene>
<keyword evidence="4 9" id="KW-0269">Exonuclease</keyword>
<reference evidence="11 12" key="1">
    <citation type="journal article" date="2010" name="J. Bacteriol.">
        <title>Complete genome sequence of the thermophilic, obligately chemolithoautotrophic hydrogen-oxidizing bacterium Hydrogenobacter thermophilus TK-6.</title>
        <authorList>
            <person name="Arai H."/>
            <person name="Kanbe H."/>
            <person name="Ishii M."/>
            <person name="Igarashi Y."/>
        </authorList>
    </citation>
    <scope>NUCLEOTIDE SEQUENCE [LARGE SCALE GENOMIC DNA]</scope>
    <source>
        <strain evidence="12">DSM 6534 / IAM 12695 / TK-6 [Tokyo]</strain>
    </source>
</reference>
<keyword evidence="2 9" id="KW-0479">Metal-binding</keyword>
<dbReference type="Pfam" id="PF01930">
    <property type="entry name" value="Cas_Cas4"/>
    <property type="match status" value="1"/>
</dbReference>
<dbReference type="InterPro" id="IPR011604">
    <property type="entry name" value="PDDEXK-like_dom_sf"/>
</dbReference>
<dbReference type="Proteomes" id="UP000002574">
    <property type="component" value="Chromosome"/>
</dbReference>
<dbReference type="EMBL" id="AP011112">
    <property type="protein sequence ID" value="BAI69700.1"/>
    <property type="molecule type" value="Genomic_DNA"/>
</dbReference>
<dbReference type="AlphaFoldDB" id="D3DIP8"/>
<dbReference type="PANTHER" id="PTHR37168:SF2">
    <property type="entry name" value="CRISPR-ASSOCIATED EXONUCLEASE CAS4"/>
    <property type="match status" value="1"/>
</dbReference>
<comment type="cofactor">
    <cofactor evidence="9">
        <name>Mg(2+)</name>
        <dbReference type="ChEBI" id="CHEBI:18420"/>
    </cofactor>
    <cofactor evidence="9">
        <name>Mn(2+)</name>
        <dbReference type="ChEBI" id="CHEBI:29035"/>
    </cofactor>
    <text evidence="9">Mg(2+) or Mn(2+) required for ssDNA cleavage activity.</text>
</comment>
<keyword evidence="7 9" id="KW-0051">Antiviral defense</keyword>
<evidence type="ECO:0000256" key="9">
    <source>
        <dbReference type="RuleBase" id="RU365022"/>
    </source>
</evidence>
<keyword evidence="12" id="KW-1185">Reference proteome</keyword>
<evidence type="ECO:0000256" key="7">
    <source>
        <dbReference type="ARBA" id="ARBA00023118"/>
    </source>
</evidence>
<evidence type="ECO:0000313" key="12">
    <source>
        <dbReference type="Proteomes" id="UP000002574"/>
    </source>
</evidence>
<comment type="cofactor">
    <cofactor evidence="9">
        <name>iron-sulfur cluster</name>
        <dbReference type="ChEBI" id="CHEBI:30408"/>
    </cofactor>
</comment>
<dbReference type="RefSeq" id="WP_012963880.1">
    <property type="nucleotide sequence ID" value="NC_013799.1"/>
</dbReference>
<organism evidence="11 12">
    <name type="scientific">Hydrogenobacter thermophilus (strain DSM 6534 / IAM 12695 / TK-6)</name>
    <dbReference type="NCBI Taxonomy" id="608538"/>
    <lineage>
        <taxon>Bacteria</taxon>
        <taxon>Pseudomonadati</taxon>
        <taxon>Aquificota</taxon>
        <taxon>Aquificia</taxon>
        <taxon>Aquificales</taxon>
        <taxon>Aquificaceae</taxon>
        <taxon>Hydrogenobacter</taxon>
    </lineage>
</organism>
<dbReference type="GO" id="GO:0051536">
    <property type="term" value="F:iron-sulfur cluster binding"/>
    <property type="evidence" value="ECO:0007669"/>
    <property type="project" value="UniProtKB-KW"/>
</dbReference>
<comment type="similarity">
    <text evidence="9">Belongs to the CRISPR-associated exonuclease Cas4 family.</text>
</comment>
<dbReference type="PATRIC" id="fig|608538.5.peg.1265"/>
<keyword evidence="6 9" id="KW-0411">Iron-sulfur</keyword>
<evidence type="ECO:0000256" key="1">
    <source>
        <dbReference type="ARBA" id="ARBA00022722"/>
    </source>
</evidence>
<dbReference type="EC" id="3.1.12.1" evidence="9"/>
<evidence type="ECO:0000256" key="8">
    <source>
        <dbReference type="ARBA" id="ARBA00023211"/>
    </source>
</evidence>
<keyword evidence="1 9" id="KW-0540">Nuclease</keyword>
<evidence type="ECO:0000256" key="6">
    <source>
        <dbReference type="ARBA" id="ARBA00023014"/>
    </source>
</evidence>
<comment type="function">
    <text evidence="9">CRISPR (clustered regularly interspaced short palindromic repeat) is an adaptive immune system that provides protection against mobile genetic elements (viruses, transposable elements and conjugative plasmids). CRISPR clusters contain sequences complementary to antecedent mobile elements and target invading nucleic acids. CRISPR clusters are transcribed and processed into CRISPR RNA (crRNA).</text>
</comment>
<dbReference type="GO" id="GO:0046872">
    <property type="term" value="F:metal ion binding"/>
    <property type="evidence" value="ECO:0007669"/>
    <property type="project" value="UniProtKB-KW"/>
</dbReference>
<dbReference type="GO" id="GO:0004527">
    <property type="term" value="F:exonuclease activity"/>
    <property type="evidence" value="ECO:0007669"/>
    <property type="project" value="UniProtKB-KW"/>
</dbReference>
<protein>
    <recommendedName>
        <fullName evidence="9">CRISPR-associated exonuclease Cas4</fullName>
        <ecNumber evidence="9">3.1.12.1</ecNumber>
    </recommendedName>
</protein>
<dbReference type="KEGG" id="hth:HTH_1246"/>
<evidence type="ECO:0000256" key="4">
    <source>
        <dbReference type="ARBA" id="ARBA00022839"/>
    </source>
</evidence>
<dbReference type="InterPro" id="IPR013343">
    <property type="entry name" value="CRISPR-assoc_prot_Cas4"/>
</dbReference>
<evidence type="ECO:0000256" key="3">
    <source>
        <dbReference type="ARBA" id="ARBA00022801"/>
    </source>
</evidence>
<feature type="domain" description="DUF83" evidence="10">
    <location>
        <begin position="11"/>
        <end position="168"/>
    </location>
</feature>
<dbReference type="STRING" id="608538.HTH_1246"/>
<evidence type="ECO:0000256" key="2">
    <source>
        <dbReference type="ARBA" id="ARBA00022723"/>
    </source>
</evidence>
<dbReference type="KEGG" id="hte:Hydth_1238"/>
<proteinExistence type="inferred from homology"/>
<dbReference type="InterPro" id="IPR022765">
    <property type="entry name" value="Dna2/Cas4_DUF83"/>
</dbReference>
<dbReference type="OrthoDB" id="9794720at2"/>
<evidence type="ECO:0000256" key="5">
    <source>
        <dbReference type="ARBA" id="ARBA00023004"/>
    </source>
</evidence>
<keyword evidence="3 9" id="KW-0378">Hydrolase</keyword>
<dbReference type="PANTHER" id="PTHR37168">
    <property type="entry name" value="CRISPR-ASSOCIATED EXONUCLEASE CAS4"/>
    <property type="match status" value="1"/>
</dbReference>
<dbReference type="NCBIfam" id="TIGR00372">
    <property type="entry name" value="cas4"/>
    <property type="match status" value="1"/>
</dbReference>
<accession>D3DIP8</accession>
<dbReference type="GO" id="GO:0051607">
    <property type="term" value="P:defense response to virus"/>
    <property type="evidence" value="ECO:0007669"/>
    <property type="project" value="UniProtKB-KW"/>
</dbReference>
<name>D3DIP8_HYDTT</name>
<evidence type="ECO:0000313" key="11">
    <source>
        <dbReference type="EMBL" id="BAI69700.1"/>
    </source>
</evidence>
<sequence length="168" mass="20066">MRYEDRISIGGTLVWYYYICKREVWLIGHGIEAEQENDYILLGRYIQEIFYTRKRKEIMIDNTIKIDILPGRKVIGEIKKSSKFLESAKMQVVFYLYYMKREKGIDMEGVLLIPEERKRIKVSLTPELEREIEEVIEDIGRILKLEKPPKAVKIPYCKKCAYRSMCWA</sequence>
<dbReference type="Gene3D" id="3.90.320.10">
    <property type="match status" value="1"/>
</dbReference>